<organism evidence="4 5">
    <name type="scientific">Flexistipes sinusarabici</name>
    <dbReference type="NCBI Taxonomy" id="2352"/>
    <lineage>
        <taxon>Bacteria</taxon>
        <taxon>Pseudomonadati</taxon>
        <taxon>Deferribacterota</taxon>
        <taxon>Deferribacteres</taxon>
        <taxon>Deferribacterales</taxon>
        <taxon>Flexistipitaceae</taxon>
        <taxon>Flexistipes</taxon>
    </lineage>
</organism>
<dbReference type="NCBIfam" id="NF041155">
    <property type="entry name" value="encap_f1"/>
    <property type="match status" value="1"/>
</dbReference>
<evidence type="ECO:0000256" key="2">
    <source>
        <dbReference type="ARBA" id="ARBA00033743"/>
    </source>
</evidence>
<comment type="similarity">
    <text evidence="2">Belongs to the encapsulin family. Family 1 subfamily.</text>
</comment>
<dbReference type="AlphaFoldDB" id="A0A3D5QBM2"/>
<keyword evidence="3" id="KW-1284">Encapsulin nanocompartment</keyword>
<comment type="caution">
    <text evidence="4">The sequence shown here is derived from an EMBL/GenBank/DDBJ whole genome shotgun (WGS) entry which is preliminary data.</text>
</comment>
<evidence type="ECO:0000313" key="5">
    <source>
        <dbReference type="Proteomes" id="UP000262325"/>
    </source>
</evidence>
<comment type="subcellular location">
    <subcellularLocation>
        <location evidence="1">Encapsulin nanocompartment</location>
    </subcellularLocation>
</comment>
<dbReference type="Pfam" id="PF04454">
    <property type="entry name" value="Linocin_M18"/>
    <property type="match status" value="1"/>
</dbReference>
<evidence type="ECO:0000256" key="1">
    <source>
        <dbReference type="ARBA" id="ARBA00033738"/>
    </source>
</evidence>
<reference evidence="4 5" key="1">
    <citation type="journal article" date="2018" name="Nat. Biotechnol.">
        <title>A standardized bacterial taxonomy based on genome phylogeny substantially revises the tree of life.</title>
        <authorList>
            <person name="Parks D.H."/>
            <person name="Chuvochina M."/>
            <person name="Waite D.W."/>
            <person name="Rinke C."/>
            <person name="Skarshewski A."/>
            <person name="Chaumeil P.A."/>
            <person name="Hugenholtz P."/>
        </authorList>
    </citation>
    <scope>NUCLEOTIDE SEQUENCE [LARGE SCALE GENOMIC DNA]</scope>
    <source>
        <strain evidence="4">UBA8672</strain>
    </source>
</reference>
<dbReference type="PIRSF" id="PIRSF019254">
    <property type="entry name" value="CFP29"/>
    <property type="match status" value="1"/>
</dbReference>
<dbReference type="GO" id="GO:0140737">
    <property type="term" value="C:encapsulin nanocompartment"/>
    <property type="evidence" value="ECO:0007669"/>
    <property type="project" value="UniProtKB-SubCell"/>
</dbReference>
<protein>
    <submittedName>
        <fullName evidence="4">Bacteriocin</fullName>
    </submittedName>
</protein>
<dbReference type="Gene3D" id="3.30.2320.10">
    <property type="entry name" value="hypothetical protein PF0899 domain"/>
    <property type="match status" value="1"/>
</dbReference>
<evidence type="ECO:0000313" key="4">
    <source>
        <dbReference type="EMBL" id="HCW93064.1"/>
    </source>
</evidence>
<dbReference type="InterPro" id="IPR007544">
    <property type="entry name" value="ENCAP"/>
</dbReference>
<accession>A0A3D5QBM2</accession>
<dbReference type="EMBL" id="DPPF01000105">
    <property type="protein sequence ID" value="HCW93064.1"/>
    <property type="molecule type" value="Genomic_DNA"/>
</dbReference>
<dbReference type="Proteomes" id="UP000262325">
    <property type="component" value="Unassembled WGS sequence"/>
</dbReference>
<name>A0A3D5QBM2_FLESI</name>
<evidence type="ECO:0000256" key="3">
    <source>
        <dbReference type="ARBA" id="ARBA00033787"/>
    </source>
</evidence>
<dbReference type="InterPro" id="IPR051429">
    <property type="entry name" value="Encapsulin_nc"/>
</dbReference>
<proteinExistence type="inferred from homology"/>
<dbReference type="Gene3D" id="3.30.2400.30">
    <property type="match status" value="1"/>
</dbReference>
<dbReference type="PANTHER" id="PTHR37165:SF1">
    <property type="entry name" value="TYPE 1 ENCAPSULIN SHELL PROTEIN"/>
    <property type="match status" value="1"/>
</dbReference>
<gene>
    <name evidence="4" type="ORF">DHM44_05225</name>
</gene>
<dbReference type="RefSeq" id="WP_273266852.1">
    <property type="nucleotide sequence ID" value="NZ_JAAZVV010000116.1"/>
</dbReference>
<sequence>MNILRQNLAPIPDKAWEEINLQANRTLSSHLSVRKFVDVEGPLGIDTESVNTGRLEIVTDKGSAVEYGIPKVQPLVEARVPFKLKLWELDSVLRGAEDIDLSSLEDAAKKIAVFEDKSVYYGLEKANIKGLKDSSEHSPLKMPTKTEDLSYVVAEAVGKLKNASVDGPYSLVVSVDQMKNIVGLNKGYPLKKQIEDIIGGSVKVSSNISEAYLVSERGGDLRLTLGQDLSIGYLQHDSKEVTLYFTESFTFRILDPAAFIVIK</sequence>
<dbReference type="PANTHER" id="PTHR37165">
    <property type="entry name" value="PEPTIDASE U56 FAMILY"/>
    <property type="match status" value="1"/>
</dbReference>